<keyword evidence="9" id="KW-0175">Coiled coil</keyword>
<dbReference type="Pfam" id="PF00005">
    <property type="entry name" value="ABC_tran"/>
    <property type="match status" value="1"/>
</dbReference>
<feature type="domain" description="ABC transporter" evidence="10">
    <location>
        <begin position="7"/>
        <end position="385"/>
    </location>
</feature>
<dbReference type="InterPro" id="IPR017871">
    <property type="entry name" value="ABC_transporter-like_CS"/>
</dbReference>
<evidence type="ECO:0000313" key="12">
    <source>
        <dbReference type="EMBL" id="ALU31440.1"/>
    </source>
</evidence>
<organism evidence="12 13">
    <name type="scientific">Sulfolobus acidocaldarius</name>
    <dbReference type="NCBI Taxonomy" id="2285"/>
    <lineage>
        <taxon>Archaea</taxon>
        <taxon>Thermoproteota</taxon>
        <taxon>Thermoprotei</taxon>
        <taxon>Sulfolobales</taxon>
        <taxon>Sulfolobaceae</taxon>
        <taxon>Sulfolobus</taxon>
    </lineage>
</organism>
<comment type="subcellular location">
    <subcellularLocation>
        <location evidence="1">Cell membrane</location>
        <topology evidence="1">Peripheral membrane protein</topology>
    </subcellularLocation>
</comment>
<dbReference type="OrthoDB" id="18209at2157"/>
<dbReference type="OMA" id="RACFSEW"/>
<dbReference type="GO" id="GO:0015833">
    <property type="term" value="P:peptide transport"/>
    <property type="evidence" value="ECO:0007669"/>
    <property type="project" value="InterPro"/>
</dbReference>
<dbReference type="Pfam" id="PF08352">
    <property type="entry name" value="oligo_HPY"/>
    <property type="match status" value="1"/>
</dbReference>
<evidence type="ECO:0000313" key="13">
    <source>
        <dbReference type="Proteomes" id="UP000060043"/>
    </source>
</evidence>
<dbReference type="InterPro" id="IPR003593">
    <property type="entry name" value="AAA+_ATPase"/>
</dbReference>
<dbReference type="EMBL" id="CP013694">
    <property type="protein sequence ID" value="ALU28721.1"/>
    <property type="molecule type" value="Genomic_DNA"/>
</dbReference>
<dbReference type="RefSeq" id="WP_011277894.1">
    <property type="nucleotide sequence ID" value="NZ_BHWZ01000002.1"/>
</dbReference>
<dbReference type="GeneID" id="14551544"/>
<dbReference type="PANTHER" id="PTHR43297:SF14">
    <property type="entry name" value="ATPASE AAA-TYPE CORE DOMAIN-CONTAINING PROTEIN"/>
    <property type="match status" value="1"/>
</dbReference>
<keyword evidence="8" id="KW-0472">Membrane</keyword>
<dbReference type="InterPro" id="IPR027417">
    <property type="entry name" value="P-loop_NTPase"/>
</dbReference>
<proteinExistence type="predicted"/>
<dbReference type="Gene3D" id="3.40.50.300">
    <property type="entry name" value="P-loop containing nucleotide triphosphate hydrolases"/>
    <property type="match status" value="2"/>
</dbReference>
<evidence type="ECO:0000256" key="8">
    <source>
        <dbReference type="ARBA" id="ARBA00023136"/>
    </source>
</evidence>
<dbReference type="GO" id="GO:0005524">
    <property type="term" value="F:ATP binding"/>
    <property type="evidence" value="ECO:0007669"/>
    <property type="project" value="UniProtKB-KW"/>
</dbReference>
<evidence type="ECO:0000256" key="6">
    <source>
        <dbReference type="ARBA" id="ARBA00022840"/>
    </source>
</evidence>
<keyword evidence="4" id="KW-0997">Cell inner membrane</keyword>
<dbReference type="SMART" id="SM00382">
    <property type="entry name" value="AAA"/>
    <property type="match status" value="1"/>
</dbReference>
<evidence type="ECO:0000256" key="5">
    <source>
        <dbReference type="ARBA" id="ARBA00022741"/>
    </source>
</evidence>
<dbReference type="InterPro" id="IPR003439">
    <property type="entry name" value="ABC_transporter-like_ATP-bd"/>
</dbReference>
<dbReference type="InterPro" id="IPR013563">
    <property type="entry name" value="Oligopep_ABC_C"/>
</dbReference>
<evidence type="ECO:0000313" key="11">
    <source>
        <dbReference type="EMBL" id="ALU28721.1"/>
    </source>
</evidence>
<dbReference type="PROSITE" id="PS50893">
    <property type="entry name" value="ABC_TRANSPORTER_2"/>
    <property type="match status" value="1"/>
</dbReference>
<dbReference type="Proteomes" id="UP000065473">
    <property type="component" value="Chromosome"/>
</dbReference>
<evidence type="ECO:0000259" key="10">
    <source>
        <dbReference type="PROSITE" id="PS50893"/>
    </source>
</evidence>
<dbReference type="NCBIfam" id="TIGR01727">
    <property type="entry name" value="oligo_HPY"/>
    <property type="match status" value="1"/>
</dbReference>
<sequence>MTNVLTIRELYLSFVTRIGVYNALNGVDLDVKEGEVLGVAGESGSGKSTLALTIAGVLPPNAWIKKGEVRFKDIDLVRELREVGDKGFNKKKNQRAFKELNNRLQAFRGSKIAIVFQDPMTSLNPVLQIGYQIGETIYYHNPALLAKRILARSKVTKDELREIIRLLEQNKETYVEKLNEFVKSKGLEGLEDQILFIWERNDIHKAKKQKLILSLEGEKLSGFVRNFLENVAETNRVRNISRIPIISRRLKSTLIKEGYRKAVEILTMLNVPNPEKVVYMYPHELSGGMRQRVAIAIAIVNNPELIIMDEPTSALDVTVQAQVLELVRSLKKKYNSTFIFISHDLSVLYEISDRIAVMYAGRVVEVGNVEDVVTNPLHPYTQSLLRAVPTIDSQEVSPIPGEVPDMRTPPSGCMFHPRCPFVMDKCKNSVPLMYQVRNGHKVACFLYGGDNK</sequence>
<accession>A0A0U3H941</accession>
<keyword evidence="6" id="KW-0067">ATP-binding</keyword>
<keyword evidence="7" id="KW-1278">Translocase</keyword>
<evidence type="ECO:0000313" key="14">
    <source>
        <dbReference type="Proteomes" id="UP000065473"/>
    </source>
</evidence>
<name>A0A0U3H941_9CREN</name>
<dbReference type="GO" id="GO:0016887">
    <property type="term" value="F:ATP hydrolysis activity"/>
    <property type="evidence" value="ECO:0007669"/>
    <property type="project" value="InterPro"/>
</dbReference>
<dbReference type="GO" id="GO:0005886">
    <property type="term" value="C:plasma membrane"/>
    <property type="evidence" value="ECO:0007669"/>
    <property type="project" value="UniProtKB-SubCell"/>
</dbReference>
<dbReference type="PROSITE" id="PS00211">
    <property type="entry name" value="ABC_TRANSPORTER_1"/>
    <property type="match status" value="1"/>
</dbReference>
<dbReference type="InterPro" id="IPR050388">
    <property type="entry name" value="ABC_Ni/Peptide_Import"/>
</dbReference>
<dbReference type="PaxDb" id="1435377-SUSAZ_04795"/>
<dbReference type="Proteomes" id="UP000060043">
    <property type="component" value="Chromosome"/>
</dbReference>
<evidence type="ECO:0000256" key="9">
    <source>
        <dbReference type="SAM" id="Coils"/>
    </source>
</evidence>
<dbReference type="PANTHER" id="PTHR43297">
    <property type="entry name" value="OLIGOPEPTIDE TRANSPORT ATP-BINDING PROTEIN APPD"/>
    <property type="match status" value="1"/>
</dbReference>
<evidence type="ECO:0000256" key="4">
    <source>
        <dbReference type="ARBA" id="ARBA00022519"/>
    </source>
</evidence>
<gene>
    <name evidence="11" type="ORF">ATY89_01285</name>
    <name evidence="12" type="ORF">ATZ20_04320</name>
</gene>
<evidence type="ECO:0000256" key="3">
    <source>
        <dbReference type="ARBA" id="ARBA00022475"/>
    </source>
</evidence>
<evidence type="ECO:0000256" key="7">
    <source>
        <dbReference type="ARBA" id="ARBA00022967"/>
    </source>
</evidence>
<keyword evidence="5" id="KW-0547">Nucleotide-binding</keyword>
<keyword evidence="2" id="KW-0813">Transport</keyword>
<feature type="coiled-coil region" evidence="9">
    <location>
        <begin position="150"/>
        <end position="177"/>
    </location>
</feature>
<keyword evidence="3" id="KW-1003">Cell membrane</keyword>
<dbReference type="CDD" id="cd03257">
    <property type="entry name" value="ABC_NikE_OppD_transporters"/>
    <property type="match status" value="1"/>
</dbReference>
<protein>
    <submittedName>
        <fullName evidence="12">ABC transporter</fullName>
    </submittedName>
</protein>
<dbReference type="EMBL" id="CP013695">
    <property type="protein sequence ID" value="ALU31440.1"/>
    <property type="molecule type" value="Genomic_DNA"/>
</dbReference>
<dbReference type="AlphaFoldDB" id="A0A0U3H941"/>
<evidence type="ECO:0000256" key="2">
    <source>
        <dbReference type="ARBA" id="ARBA00022448"/>
    </source>
</evidence>
<evidence type="ECO:0000256" key="1">
    <source>
        <dbReference type="ARBA" id="ARBA00004202"/>
    </source>
</evidence>
<dbReference type="SUPFAM" id="SSF52540">
    <property type="entry name" value="P-loop containing nucleoside triphosphate hydrolases"/>
    <property type="match status" value="2"/>
</dbReference>
<dbReference type="STRING" id="1435377.SUSAZ_04795"/>
<reference evidence="13 14" key="1">
    <citation type="submission" date="2015-12" db="EMBL/GenBank/DDBJ databases">
        <title>A stable core within a dynamic pangenome in Sulfolobus acidocaldarius.</title>
        <authorList>
            <person name="Anderson R."/>
            <person name="Kouris A."/>
            <person name="Seward C."/>
            <person name="Campbell K."/>
            <person name="Whitaker R."/>
        </authorList>
    </citation>
    <scope>NUCLEOTIDE SEQUENCE [LARGE SCALE GENOMIC DNA]</scope>
    <source>
        <strain evidence="11 14">GG12-C01-09</strain>
        <strain evidence="12 13">NG05B_CO5_07</strain>
    </source>
</reference>